<sequence length="175" mass="20501">MKRLYVPLILFLFLILEGVAIKFLPSRFVLGEQLMVPHWVLVLLIYVAVFYDRGNKSQAVIYAIIFGLLVDIVYTGILGVYMFSYAFVIYIIQNLKKLLHGNFFVMLLFSILGLVLSDMFITFIYDLVDIIVLNWDNYWLERLLPTVLLNLVFFVALYPILAKRLMEWGSENNWD</sequence>
<comment type="subcellular location">
    <subcellularLocation>
        <location evidence="1">Cell membrane</location>
        <topology evidence="1">Multi-pass membrane protein</topology>
    </subcellularLocation>
</comment>
<evidence type="ECO:0000256" key="2">
    <source>
        <dbReference type="ARBA" id="ARBA00007776"/>
    </source>
</evidence>
<keyword evidence="6 8" id="KW-1133">Transmembrane helix</keyword>
<dbReference type="EMBL" id="RBZP01000001">
    <property type="protein sequence ID" value="RKQ37912.1"/>
    <property type="molecule type" value="Genomic_DNA"/>
</dbReference>
<keyword evidence="10" id="KW-1185">Reference proteome</keyword>
<dbReference type="NCBIfam" id="TIGR03426">
    <property type="entry name" value="shape_MreD"/>
    <property type="match status" value="1"/>
</dbReference>
<keyword evidence="4 8" id="KW-0812">Transmembrane</keyword>
<dbReference type="Pfam" id="PF04093">
    <property type="entry name" value="MreD"/>
    <property type="match status" value="1"/>
</dbReference>
<keyword evidence="7 8" id="KW-0472">Membrane</keyword>
<evidence type="ECO:0000256" key="8">
    <source>
        <dbReference type="SAM" id="Phobius"/>
    </source>
</evidence>
<dbReference type="RefSeq" id="WP_121202985.1">
    <property type="nucleotide sequence ID" value="NZ_RBZP01000001.1"/>
</dbReference>
<accession>A0A495ADH1</accession>
<dbReference type="AlphaFoldDB" id="A0A495ADH1"/>
<protein>
    <submittedName>
        <fullName evidence="9">Rod shape-determining protein MreD</fullName>
    </submittedName>
</protein>
<gene>
    <name evidence="9" type="primary">mreD</name>
    <name evidence="9" type="ORF">D8M06_03695</name>
</gene>
<dbReference type="InterPro" id="IPR007227">
    <property type="entry name" value="Cell_shape_determining_MreD"/>
</dbReference>
<feature type="transmembrane region" description="Helical" evidence="8">
    <location>
        <begin position="59"/>
        <end position="92"/>
    </location>
</feature>
<evidence type="ECO:0000313" key="9">
    <source>
        <dbReference type="EMBL" id="RKQ37912.1"/>
    </source>
</evidence>
<keyword evidence="3" id="KW-1003">Cell membrane</keyword>
<comment type="caution">
    <text evidence="9">The sequence shown here is derived from an EMBL/GenBank/DDBJ whole genome shotgun (WGS) entry which is preliminary data.</text>
</comment>
<evidence type="ECO:0000313" key="10">
    <source>
        <dbReference type="Proteomes" id="UP000269301"/>
    </source>
</evidence>
<reference evidence="9 10" key="1">
    <citation type="journal article" date="2016" name="Int. J. Syst. Evol. Microbiol.">
        <title>Oceanobacillus halophilus sp. nov., a novel moderately halophilic bacterium from a hypersaline lake.</title>
        <authorList>
            <person name="Amoozegar M.A."/>
            <person name="Bagheri M."/>
            <person name="Makhdoumi A."/>
            <person name="Nikou M.M."/>
            <person name="Fazeli S.A.S."/>
            <person name="Schumann P."/>
            <person name="Sproer C."/>
            <person name="Sanchez-Porro C."/>
            <person name="Ventosa A."/>
        </authorList>
    </citation>
    <scope>NUCLEOTIDE SEQUENCE [LARGE SCALE GENOMIC DNA]</scope>
    <source>
        <strain evidence="9 10">DSM 23996</strain>
    </source>
</reference>
<evidence type="ECO:0000256" key="1">
    <source>
        <dbReference type="ARBA" id="ARBA00004651"/>
    </source>
</evidence>
<feature type="transmembrane region" description="Helical" evidence="8">
    <location>
        <begin position="140"/>
        <end position="161"/>
    </location>
</feature>
<evidence type="ECO:0000256" key="6">
    <source>
        <dbReference type="ARBA" id="ARBA00022989"/>
    </source>
</evidence>
<feature type="transmembrane region" description="Helical" evidence="8">
    <location>
        <begin position="104"/>
        <end position="128"/>
    </location>
</feature>
<feature type="transmembrane region" description="Helical" evidence="8">
    <location>
        <begin position="36"/>
        <end position="52"/>
    </location>
</feature>
<evidence type="ECO:0000256" key="5">
    <source>
        <dbReference type="ARBA" id="ARBA00022960"/>
    </source>
</evidence>
<proteinExistence type="inferred from homology"/>
<dbReference type="OrthoDB" id="1653857at2"/>
<name>A0A495ADH1_9BACI</name>
<evidence type="ECO:0000256" key="4">
    <source>
        <dbReference type="ARBA" id="ARBA00022692"/>
    </source>
</evidence>
<dbReference type="GO" id="GO:0008360">
    <property type="term" value="P:regulation of cell shape"/>
    <property type="evidence" value="ECO:0007669"/>
    <property type="project" value="UniProtKB-KW"/>
</dbReference>
<evidence type="ECO:0000256" key="3">
    <source>
        <dbReference type="ARBA" id="ARBA00022475"/>
    </source>
</evidence>
<dbReference type="Proteomes" id="UP000269301">
    <property type="component" value="Unassembled WGS sequence"/>
</dbReference>
<keyword evidence="5" id="KW-0133">Cell shape</keyword>
<evidence type="ECO:0000256" key="7">
    <source>
        <dbReference type="ARBA" id="ARBA00023136"/>
    </source>
</evidence>
<comment type="similarity">
    <text evidence="2">Belongs to the MreD family.</text>
</comment>
<dbReference type="GO" id="GO:0005886">
    <property type="term" value="C:plasma membrane"/>
    <property type="evidence" value="ECO:0007669"/>
    <property type="project" value="UniProtKB-SubCell"/>
</dbReference>
<organism evidence="9 10">
    <name type="scientific">Oceanobacillus halophilus</name>
    <dbReference type="NCBI Taxonomy" id="930130"/>
    <lineage>
        <taxon>Bacteria</taxon>
        <taxon>Bacillati</taxon>
        <taxon>Bacillota</taxon>
        <taxon>Bacilli</taxon>
        <taxon>Bacillales</taxon>
        <taxon>Bacillaceae</taxon>
        <taxon>Oceanobacillus</taxon>
    </lineage>
</organism>